<dbReference type="EMBL" id="LR134142">
    <property type="protein sequence ID" value="VEA03657.1"/>
    <property type="molecule type" value="Genomic_DNA"/>
</dbReference>
<dbReference type="FunFam" id="3.40.50.300:FF:001774">
    <property type="entry name" value="ATPase component of energizing module ofqueuosine-regulated ECF transporter"/>
    <property type="match status" value="1"/>
</dbReference>
<dbReference type="SMART" id="SM00382">
    <property type="entry name" value="AAA"/>
    <property type="match status" value="1"/>
</dbReference>
<reference evidence="5 6" key="1">
    <citation type="submission" date="2018-12" db="EMBL/GenBank/DDBJ databases">
        <authorList>
            <consortium name="Pathogen Informatics"/>
        </authorList>
    </citation>
    <scope>NUCLEOTIDE SEQUENCE [LARGE SCALE GENOMIC DNA]</scope>
    <source>
        <strain evidence="5 6">NCTC7406</strain>
    </source>
</reference>
<dbReference type="InterPro" id="IPR027417">
    <property type="entry name" value="P-loop_NTPase"/>
</dbReference>
<keyword evidence="3" id="KW-0067">ATP-binding</keyword>
<feature type="domain" description="ABC transporter" evidence="4">
    <location>
        <begin position="17"/>
        <end position="242"/>
    </location>
</feature>
<dbReference type="Pfam" id="PF00005">
    <property type="entry name" value="ABC_tran"/>
    <property type="match status" value="1"/>
</dbReference>
<dbReference type="EC" id="3.6.3.-" evidence="5"/>
<evidence type="ECO:0000313" key="6">
    <source>
        <dbReference type="Proteomes" id="UP000276345"/>
    </source>
</evidence>
<dbReference type="PROSITE" id="PS50893">
    <property type="entry name" value="ABC_TRANSPORTER_2"/>
    <property type="match status" value="1"/>
</dbReference>
<evidence type="ECO:0000256" key="2">
    <source>
        <dbReference type="ARBA" id="ARBA00022741"/>
    </source>
</evidence>
<dbReference type="GO" id="GO:0005524">
    <property type="term" value="F:ATP binding"/>
    <property type="evidence" value="ECO:0007669"/>
    <property type="project" value="UniProtKB-KW"/>
</dbReference>
<gene>
    <name evidence="5" type="primary">ecfA2</name>
    <name evidence="5" type="ORF">NCTC7406_00981</name>
</gene>
<proteinExistence type="predicted"/>
<keyword evidence="5" id="KW-0378">Hydrolase</keyword>
<organism evidence="5 6">
    <name type="scientific">Salmonella enterica subsp. enterica serovar Sanjuan</name>
    <dbReference type="NCBI Taxonomy" id="1160765"/>
    <lineage>
        <taxon>Bacteria</taxon>
        <taxon>Pseudomonadati</taxon>
        <taxon>Pseudomonadota</taxon>
        <taxon>Gammaproteobacteria</taxon>
        <taxon>Enterobacterales</taxon>
        <taxon>Enterobacteriaceae</taxon>
        <taxon>Salmonella</taxon>
    </lineage>
</organism>
<sequence>MPAGMAIARRSANPIMLTLNQVAYRWPDAAADCLHAISLELQDGEWLALTGDNGAGKSTLLRIMAGLLSPTSGSVTLNGEPIAQLKNRQRAAAIGVLFQEAENQIFHSNVAQEVAFGLKLQRLSAEDISRRTQAALRLCQLTDVTEAHPLDLHAAQRRMVAVASLEAMAPPVLLLDEPSRDFDAHWLTVFEHWLATCRARGTSVVAISHDAAFTRRHFSRVVRLHNGAITPRNIIKDTPSDIRP</sequence>
<dbReference type="AlphaFoldDB" id="A0A3S4EPC9"/>
<accession>A0A3S4EPC9</accession>
<dbReference type="GO" id="GO:0016887">
    <property type="term" value="F:ATP hydrolysis activity"/>
    <property type="evidence" value="ECO:0007669"/>
    <property type="project" value="InterPro"/>
</dbReference>
<evidence type="ECO:0000313" key="5">
    <source>
        <dbReference type="EMBL" id="VEA03657.1"/>
    </source>
</evidence>
<dbReference type="GO" id="GO:0043190">
    <property type="term" value="C:ATP-binding cassette (ABC) transporter complex"/>
    <property type="evidence" value="ECO:0007669"/>
    <property type="project" value="TreeGrafter"/>
</dbReference>
<dbReference type="Gene3D" id="3.40.50.300">
    <property type="entry name" value="P-loop containing nucleotide triphosphate hydrolases"/>
    <property type="match status" value="1"/>
</dbReference>
<dbReference type="InterPro" id="IPR015856">
    <property type="entry name" value="ABC_transpr_CbiO/EcfA_su"/>
</dbReference>
<evidence type="ECO:0000256" key="1">
    <source>
        <dbReference type="ARBA" id="ARBA00022448"/>
    </source>
</evidence>
<dbReference type="GO" id="GO:0042626">
    <property type="term" value="F:ATPase-coupled transmembrane transporter activity"/>
    <property type="evidence" value="ECO:0007669"/>
    <property type="project" value="TreeGrafter"/>
</dbReference>
<protein>
    <submittedName>
        <fullName evidence="5">ATPase component of energizing module ofqueuosine-regulated ECF transporter</fullName>
        <ecNumber evidence="5">3.6.3.-</ecNumber>
    </submittedName>
</protein>
<keyword evidence="2" id="KW-0547">Nucleotide-binding</keyword>
<dbReference type="PANTHER" id="PTHR43553">
    <property type="entry name" value="HEAVY METAL TRANSPORTER"/>
    <property type="match status" value="1"/>
</dbReference>
<dbReference type="InterPro" id="IPR050095">
    <property type="entry name" value="ECF_ABC_transporter_ATP-bd"/>
</dbReference>
<keyword evidence="1" id="KW-0813">Transport</keyword>
<name>A0A3S4EPC9_SALET</name>
<dbReference type="InterPro" id="IPR003593">
    <property type="entry name" value="AAA+_ATPase"/>
</dbReference>
<dbReference type="CDD" id="cd03225">
    <property type="entry name" value="ABC_cobalt_CbiO_domain1"/>
    <property type="match status" value="1"/>
</dbReference>
<evidence type="ECO:0000256" key="3">
    <source>
        <dbReference type="ARBA" id="ARBA00022840"/>
    </source>
</evidence>
<dbReference type="SUPFAM" id="SSF52540">
    <property type="entry name" value="P-loop containing nucleoside triphosphate hydrolases"/>
    <property type="match status" value="1"/>
</dbReference>
<evidence type="ECO:0000259" key="4">
    <source>
        <dbReference type="PROSITE" id="PS50893"/>
    </source>
</evidence>
<dbReference type="Proteomes" id="UP000276345">
    <property type="component" value="Chromosome"/>
</dbReference>
<dbReference type="InterPro" id="IPR003439">
    <property type="entry name" value="ABC_transporter-like_ATP-bd"/>
</dbReference>